<keyword evidence="1 4" id="KW-0808">Transferase</keyword>
<keyword evidence="5" id="KW-1185">Reference proteome</keyword>
<protein>
    <submittedName>
        <fullName evidence="4">Acetyltransferase (GNAT) family protein</fullName>
    </submittedName>
</protein>
<dbReference type="SUPFAM" id="SSF55729">
    <property type="entry name" value="Acyl-CoA N-acyltransferases (Nat)"/>
    <property type="match status" value="1"/>
</dbReference>
<dbReference type="InterPro" id="IPR051016">
    <property type="entry name" value="Diverse_Substrate_AcTransf"/>
</dbReference>
<evidence type="ECO:0000259" key="3">
    <source>
        <dbReference type="PROSITE" id="PS51186"/>
    </source>
</evidence>
<dbReference type="GO" id="GO:0008080">
    <property type="term" value="F:N-acetyltransferase activity"/>
    <property type="evidence" value="ECO:0007669"/>
    <property type="project" value="TreeGrafter"/>
</dbReference>
<evidence type="ECO:0000256" key="1">
    <source>
        <dbReference type="ARBA" id="ARBA00022679"/>
    </source>
</evidence>
<evidence type="ECO:0000313" key="4">
    <source>
        <dbReference type="EMBL" id="PYE84553.1"/>
    </source>
</evidence>
<dbReference type="Gene3D" id="3.40.630.30">
    <property type="match status" value="1"/>
</dbReference>
<sequence>MTEITIEDATRADTADLLAMIAALTAHHGDASQATEDTLERDLFGPRPIFQALIAKAEGRAVGYAAMARRAMLHQSRRGMDLHHLYVAPERRGSGLGRRLIETVVRRAEAEGYDYITVSADKANTGAQNTYLACGFALRETDGVSFRMELPREG</sequence>
<feature type="domain" description="N-acetyltransferase" evidence="3">
    <location>
        <begin position="4"/>
        <end position="153"/>
    </location>
</feature>
<dbReference type="Proteomes" id="UP000248311">
    <property type="component" value="Unassembled WGS sequence"/>
</dbReference>
<dbReference type="PANTHER" id="PTHR10545:SF29">
    <property type="entry name" value="GH14572P-RELATED"/>
    <property type="match status" value="1"/>
</dbReference>
<dbReference type="EMBL" id="QJTE01000002">
    <property type="protein sequence ID" value="PYE84553.1"/>
    <property type="molecule type" value="Genomic_DNA"/>
</dbReference>
<dbReference type="RefSeq" id="WP_181418578.1">
    <property type="nucleotide sequence ID" value="NZ_QJTE01000002.1"/>
</dbReference>
<dbReference type="InterPro" id="IPR000182">
    <property type="entry name" value="GNAT_dom"/>
</dbReference>
<accession>A0A318SS72</accession>
<gene>
    <name evidence="4" type="ORF">DFP88_102354</name>
</gene>
<evidence type="ECO:0000256" key="2">
    <source>
        <dbReference type="ARBA" id="ARBA00023315"/>
    </source>
</evidence>
<dbReference type="Pfam" id="PF00583">
    <property type="entry name" value="Acetyltransf_1"/>
    <property type="match status" value="1"/>
</dbReference>
<dbReference type="PANTHER" id="PTHR10545">
    <property type="entry name" value="DIAMINE N-ACETYLTRANSFERASE"/>
    <property type="match status" value="1"/>
</dbReference>
<organism evidence="4 5">
    <name type="scientific">Pseudoroseicyclus aestuarii</name>
    <dbReference type="NCBI Taxonomy" id="1795041"/>
    <lineage>
        <taxon>Bacteria</taxon>
        <taxon>Pseudomonadati</taxon>
        <taxon>Pseudomonadota</taxon>
        <taxon>Alphaproteobacteria</taxon>
        <taxon>Rhodobacterales</taxon>
        <taxon>Paracoccaceae</taxon>
        <taxon>Pseudoroseicyclus</taxon>
    </lineage>
</organism>
<dbReference type="InterPro" id="IPR016181">
    <property type="entry name" value="Acyl_CoA_acyltransferase"/>
</dbReference>
<dbReference type="AlphaFoldDB" id="A0A318SS72"/>
<dbReference type="PROSITE" id="PS51186">
    <property type="entry name" value="GNAT"/>
    <property type="match status" value="1"/>
</dbReference>
<proteinExistence type="predicted"/>
<evidence type="ECO:0000313" key="5">
    <source>
        <dbReference type="Proteomes" id="UP000248311"/>
    </source>
</evidence>
<keyword evidence="2" id="KW-0012">Acyltransferase</keyword>
<name>A0A318SS72_9RHOB</name>
<dbReference type="CDD" id="cd04301">
    <property type="entry name" value="NAT_SF"/>
    <property type="match status" value="1"/>
</dbReference>
<reference evidence="4 5" key="1">
    <citation type="submission" date="2018-06" db="EMBL/GenBank/DDBJ databases">
        <title>Genomic Encyclopedia of Type Strains, Phase III (KMG-III): the genomes of soil and plant-associated and newly described type strains.</title>
        <authorList>
            <person name="Whitman W."/>
        </authorList>
    </citation>
    <scope>NUCLEOTIDE SEQUENCE [LARGE SCALE GENOMIC DNA]</scope>
    <source>
        <strain evidence="4 5">CECT 9025</strain>
    </source>
</reference>
<comment type="caution">
    <text evidence="4">The sequence shown here is derived from an EMBL/GenBank/DDBJ whole genome shotgun (WGS) entry which is preliminary data.</text>
</comment>